<evidence type="ECO:0000256" key="1">
    <source>
        <dbReference type="SAM" id="MobiDB-lite"/>
    </source>
</evidence>
<keyword evidence="2" id="KW-0732">Signal</keyword>
<evidence type="ECO:0000313" key="4">
    <source>
        <dbReference type="Proteomes" id="UP000321570"/>
    </source>
</evidence>
<feature type="region of interest" description="Disordered" evidence="1">
    <location>
        <begin position="220"/>
        <end position="251"/>
    </location>
</feature>
<name>A0A564YA38_HYMDI</name>
<feature type="region of interest" description="Disordered" evidence="1">
    <location>
        <begin position="29"/>
        <end position="54"/>
    </location>
</feature>
<feature type="compositionally biased region" description="Polar residues" evidence="1">
    <location>
        <begin position="342"/>
        <end position="353"/>
    </location>
</feature>
<evidence type="ECO:0000313" key="3">
    <source>
        <dbReference type="EMBL" id="VUZ44155.1"/>
    </source>
</evidence>
<reference evidence="3 4" key="1">
    <citation type="submission" date="2019-07" db="EMBL/GenBank/DDBJ databases">
        <authorList>
            <person name="Jastrzebski P J."/>
            <person name="Paukszto L."/>
            <person name="Jastrzebski P J."/>
        </authorList>
    </citation>
    <scope>NUCLEOTIDE SEQUENCE [LARGE SCALE GENOMIC DNA]</scope>
    <source>
        <strain evidence="3 4">WMS-il1</strain>
    </source>
</reference>
<feature type="region of interest" description="Disordered" evidence="1">
    <location>
        <begin position="342"/>
        <end position="364"/>
    </location>
</feature>
<gene>
    <name evidence="3" type="ORF">WMSIL1_LOCUS4474</name>
</gene>
<feature type="chain" id="PRO_5021907697" evidence="2">
    <location>
        <begin position="23"/>
        <end position="364"/>
    </location>
</feature>
<keyword evidence="4" id="KW-1185">Reference proteome</keyword>
<proteinExistence type="predicted"/>
<sequence length="364" mass="37854">MTLGRTFLQSAAVATAVVAAAATATTAGLQAASPRQHDASPVSSSTSASSSGVFSPGIRPTILPTITSLQASHTFPTSGLKLRMRHRSGGASDSGGVFSGCAFDLHEITPPPSVGAVSAGGPAQSSTPALPHFPLFSPLAGSSFPRGGEFTSAANTPRTPTTITGGPSVATIVPSTQQANVAAAVSARRKVSVDATKLSRMRLESGGSILDNYARGFATPSSSSSSSLTNQPSTSSQQRTNSGIRSLGKCSPQPLTPSYISSMPAAFKSLIPWWTPGSDAGERQKQHHFHHPDNEYLNSLVTDELRTQLTVNTNPEDSHQQLFKDLAQSPLSCLLRQMQISSQMHPKAQSSGVTKRGSGLFDDD</sequence>
<feature type="signal peptide" evidence="2">
    <location>
        <begin position="1"/>
        <end position="22"/>
    </location>
</feature>
<dbReference type="AlphaFoldDB" id="A0A564YA38"/>
<accession>A0A564YA38</accession>
<evidence type="ECO:0000256" key="2">
    <source>
        <dbReference type="SAM" id="SignalP"/>
    </source>
</evidence>
<dbReference type="EMBL" id="CABIJS010000123">
    <property type="protein sequence ID" value="VUZ44155.1"/>
    <property type="molecule type" value="Genomic_DNA"/>
</dbReference>
<feature type="compositionally biased region" description="Low complexity" evidence="1">
    <location>
        <begin position="220"/>
        <end position="238"/>
    </location>
</feature>
<feature type="non-terminal residue" evidence="3">
    <location>
        <position position="364"/>
    </location>
</feature>
<dbReference type="Proteomes" id="UP000321570">
    <property type="component" value="Unassembled WGS sequence"/>
</dbReference>
<feature type="compositionally biased region" description="Low complexity" evidence="1">
    <location>
        <begin position="39"/>
        <end position="54"/>
    </location>
</feature>
<organism evidence="3 4">
    <name type="scientific">Hymenolepis diminuta</name>
    <name type="common">Rat tapeworm</name>
    <dbReference type="NCBI Taxonomy" id="6216"/>
    <lineage>
        <taxon>Eukaryota</taxon>
        <taxon>Metazoa</taxon>
        <taxon>Spiralia</taxon>
        <taxon>Lophotrochozoa</taxon>
        <taxon>Platyhelminthes</taxon>
        <taxon>Cestoda</taxon>
        <taxon>Eucestoda</taxon>
        <taxon>Cyclophyllidea</taxon>
        <taxon>Hymenolepididae</taxon>
        <taxon>Hymenolepis</taxon>
    </lineage>
</organism>
<protein>
    <submittedName>
        <fullName evidence="3">Uncharacterized protein</fullName>
    </submittedName>
</protein>